<comment type="caution">
    <text evidence="19">The sequence shown here is derived from an EMBL/GenBank/DDBJ whole genome shotgun (WGS) entry which is preliminary data.</text>
</comment>
<name>A0AAW0GR26_9APHY</name>
<dbReference type="GO" id="GO:0017183">
    <property type="term" value="P:protein histidyl modification to diphthamide"/>
    <property type="evidence" value="ECO:0007669"/>
    <property type="project" value="InterPro"/>
</dbReference>
<sequence length="554" mass="60895">MPTAVTDTAVTHNAEIKKDPKSKSSTAAKPRKRFVGSKAGPSSKRPYPTTVANQIPSEIVNDSQLNAAIKQLPTNYSFEIHKTIHHVRKNNAKMVALQMPEGLQMFACTIADIIEKFTSALTVIMGDVTYGACCIDDYTAVALGCDMLVHYGHSCLVPIDQTTIKTLYVFVEIAIDSSHLNQTIRYNFPTDRHSFREHLLSSEEHGDQVPAGQKIGPSSHLRIEAADSISSDAPEESWNTTSQTTSTSYEPTRLALVSTIQFVAALSRLKDDLTSDFSDFGAPVPLGLIEGTNSTAEQKSLEAQSTRPRLWTAKYEATIPQSKPLSPGEILGCTAPPLKDVDALIYLGDGRFHLESIMIANPSVPAFRYDPYSKKLTRERYNHTEMRTVRDQAVQTARKTIDNFTLPSGLSDITVSPIVQSSEPPLWGVILGTLGRQGSFKQLQAITNQLATPQTTIPYMPILLSELSPAKLGLFSPHISAFVQTSCPRLSIDWGYAFDKPLLTPYETAVAVGKATSWMDDERDSEGRKVEKVYPMDFYAAGTPWAIARTKASY</sequence>
<evidence type="ECO:0000256" key="16">
    <source>
        <dbReference type="ARBA" id="ARBA00048403"/>
    </source>
</evidence>
<comment type="subunit">
    <text evidence="15">Component of the 2-(3-amino-3-carboxypropyl)histidine synthase complex composed of DPH1, DPH2, DPH3 and a NADH-dependent reductase, predominantly CBR1.</text>
</comment>
<evidence type="ECO:0000313" key="20">
    <source>
        <dbReference type="Proteomes" id="UP001385951"/>
    </source>
</evidence>
<evidence type="ECO:0000256" key="3">
    <source>
        <dbReference type="ARBA" id="ARBA00010173"/>
    </source>
</evidence>
<evidence type="ECO:0000256" key="10">
    <source>
        <dbReference type="ARBA" id="ARBA00023004"/>
    </source>
</evidence>
<dbReference type="EC" id="2.5.1.108" evidence="4"/>
<gene>
    <name evidence="19" type="ORF">QCA50_000585</name>
</gene>
<evidence type="ECO:0000256" key="11">
    <source>
        <dbReference type="ARBA" id="ARBA00023014"/>
    </source>
</evidence>
<dbReference type="Proteomes" id="UP001385951">
    <property type="component" value="Unassembled WGS sequence"/>
</dbReference>
<comment type="pathway">
    <text evidence="2">Protein modification; peptidyl-diphthamide biosynthesis.</text>
</comment>
<evidence type="ECO:0000313" key="19">
    <source>
        <dbReference type="EMBL" id="KAK7695946.1"/>
    </source>
</evidence>
<evidence type="ECO:0000256" key="14">
    <source>
        <dbReference type="ARBA" id="ARBA00032789"/>
    </source>
</evidence>
<feature type="compositionally biased region" description="Polar residues" evidence="18">
    <location>
        <begin position="1"/>
        <end position="11"/>
    </location>
</feature>
<evidence type="ECO:0000256" key="6">
    <source>
        <dbReference type="ARBA" id="ARBA00022490"/>
    </source>
</evidence>
<feature type="region of interest" description="Disordered" evidence="18">
    <location>
        <begin position="1"/>
        <end position="49"/>
    </location>
</feature>
<evidence type="ECO:0000256" key="1">
    <source>
        <dbReference type="ARBA" id="ARBA00001966"/>
    </source>
</evidence>
<dbReference type="GO" id="GO:0046872">
    <property type="term" value="F:metal ion binding"/>
    <property type="evidence" value="ECO:0007669"/>
    <property type="project" value="UniProtKB-KW"/>
</dbReference>
<evidence type="ECO:0000256" key="2">
    <source>
        <dbReference type="ARBA" id="ARBA00005156"/>
    </source>
</evidence>
<evidence type="ECO:0000256" key="5">
    <source>
        <dbReference type="ARBA" id="ARBA00021915"/>
    </source>
</evidence>
<dbReference type="NCBIfam" id="TIGR00322">
    <property type="entry name" value="diphth2_R"/>
    <property type="match status" value="3"/>
</dbReference>
<evidence type="ECO:0000256" key="7">
    <source>
        <dbReference type="ARBA" id="ARBA00022679"/>
    </source>
</evidence>
<dbReference type="GO" id="GO:0090560">
    <property type="term" value="F:2-(3-amino-3-carboxypropyl)histidine synthase activity"/>
    <property type="evidence" value="ECO:0007669"/>
    <property type="project" value="UniProtKB-EC"/>
</dbReference>
<dbReference type="InterPro" id="IPR035435">
    <property type="entry name" value="DPH1/DPH2_euk_archaea"/>
</dbReference>
<keyword evidence="6" id="KW-0963">Cytoplasm</keyword>
<dbReference type="InterPro" id="IPR016435">
    <property type="entry name" value="DPH1/DPH2"/>
</dbReference>
<comment type="function">
    <text evidence="17">Catalyzes the first step of diphthamide biosynthesis, a post-translational modification of histidine which occurs in elongation factor 2. DPH1 and DPH2 transfer a 3-amino-3-carboxypropyl (ACP) group from S-adenosyl-L-methionine (SAM) to a histidine residue, the reaction is assisted by a reduction system comprising DPH3 and a NADH-dependent reductase, predominantly CBR1.</text>
</comment>
<dbReference type="Gene3D" id="3.40.50.11850">
    <property type="entry name" value="Diphthamide synthesis DPH1/DPH2 domain 2"/>
    <property type="match status" value="1"/>
</dbReference>
<comment type="cofactor">
    <cofactor evidence="1">
        <name>[4Fe-4S] cluster</name>
        <dbReference type="ChEBI" id="CHEBI:49883"/>
    </cofactor>
</comment>
<evidence type="ECO:0000256" key="4">
    <source>
        <dbReference type="ARBA" id="ARBA00012221"/>
    </source>
</evidence>
<evidence type="ECO:0000256" key="8">
    <source>
        <dbReference type="ARBA" id="ARBA00022691"/>
    </source>
</evidence>
<keyword evidence="9" id="KW-0479">Metal-binding</keyword>
<evidence type="ECO:0000256" key="15">
    <source>
        <dbReference type="ARBA" id="ARBA00034128"/>
    </source>
</evidence>
<comment type="similarity">
    <text evidence="3">Belongs to the DPH1/DPH2 family. DPH1 subfamily.</text>
</comment>
<protein>
    <recommendedName>
        <fullName evidence="5">2-(3-amino-3-carboxypropyl)histidine synthase subunit 1</fullName>
        <ecNumber evidence="4">2.5.1.108</ecNumber>
    </recommendedName>
    <alternativeName>
        <fullName evidence="13">Diphthamide biosynthesis protein 1</fullName>
    </alternativeName>
    <alternativeName>
        <fullName evidence="14">Diphtheria toxin resistance protein 1</fullName>
    </alternativeName>
    <alternativeName>
        <fullName evidence="12">S-adenosyl-L-methionine:L-histidine 3-amino-3-carboxypropyltransferase 1</fullName>
    </alternativeName>
</protein>
<proteinExistence type="inferred from homology"/>
<dbReference type="GO" id="GO:0051536">
    <property type="term" value="F:iron-sulfur cluster binding"/>
    <property type="evidence" value="ECO:0007669"/>
    <property type="project" value="UniProtKB-KW"/>
</dbReference>
<dbReference type="InterPro" id="IPR042265">
    <property type="entry name" value="DPH1/DPH2_3"/>
</dbReference>
<reference evidence="19 20" key="1">
    <citation type="submission" date="2022-09" db="EMBL/GenBank/DDBJ databases">
        <authorList>
            <person name="Palmer J.M."/>
        </authorList>
    </citation>
    <scope>NUCLEOTIDE SEQUENCE [LARGE SCALE GENOMIC DNA]</scope>
    <source>
        <strain evidence="19 20">DSM 7382</strain>
    </source>
</reference>
<dbReference type="SFLD" id="SFLDS00032">
    <property type="entry name" value="Radical_SAM_3-amino-3-carboxyp"/>
    <property type="match status" value="1"/>
</dbReference>
<keyword evidence="7" id="KW-0808">Transferase</keyword>
<evidence type="ECO:0000256" key="9">
    <source>
        <dbReference type="ARBA" id="ARBA00022723"/>
    </source>
</evidence>
<dbReference type="EMBL" id="JASBNA010000001">
    <property type="protein sequence ID" value="KAK7695946.1"/>
    <property type="molecule type" value="Genomic_DNA"/>
</dbReference>
<organism evidence="19 20">
    <name type="scientific">Cerrena zonata</name>
    <dbReference type="NCBI Taxonomy" id="2478898"/>
    <lineage>
        <taxon>Eukaryota</taxon>
        <taxon>Fungi</taxon>
        <taxon>Dikarya</taxon>
        <taxon>Basidiomycota</taxon>
        <taxon>Agaricomycotina</taxon>
        <taxon>Agaricomycetes</taxon>
        <taxon>Polyporales</taxon>
        <taxon>Cerrenaceae</taxon>
        <taxon>Cerrena</taxon>
    </lineage>
</organism>
<evidence type="ECO:0000256" key="17">
    <source>
        <dbReference type="ARBA" id="ARBA00060338"/>
    </source>
</evidence>
<dbReference type="Pfam" id="PF01866">
    <property type="entry name" value="Diphthamide_syn"/>
    <property type="match status" value="3"/>
</dbReference>
<evidence type="ECO:0000256" key="18">
    <source>
        <dbReference type="SAM" id="MobiDB-lite"/>
    </source>
</evidence>
<dbReference type="FunFam" id="3.40.50.11850:FF:000006">
    <property type="entry name" value="2-(3-amino-3-carboxypropyl)histidine synthase subunit 1"/>
    <property type="match status" value="1"/>
</dbReference>
<dbReference type="FunFam" id="3.40.50.11840:FF:000001">
    <property type="entry name" value="2-(3-amino-3-carboxypropyl)histidine synthase subunit 1"/>
    <property type="match status" value="1"/>
</dbReference>
<dbReference type="PANTHER" id="PTHR10762">
    <property type="entry name" value="DIPHTHAMIDE BIOSYNTHESIS PROTEIN"/>
    <property type="match status" value="1"/>
</dbReference>
<evidence type="ECO:0000256" key="12">
    <source>
        <dbReference type="ARBA" id="ARBA00031690"/>
    </source>
</evidence>
<dbReference type="Gene3D" id="3.40.50.11840">
    <property type="entry name" value="Diphthamide synthesis DPH1/DPH2 domain 1"/>
    <property type="match status" value="1"/>
</dbReference>
<dbReference type="InterPro" id="IPR042263">
    <property type="entry name" value="DPH1/DPH2_1"/>
</dbReference>
<dbReference type="AlphaFoldDB" id="A0AAW0GR26"/>
<evidence type="ECO:0000256" key="13">
    <source>
        <dbReference type="ARBA" id="ARBA00032574"/>
    </source>
</evidence>
<dbReference type="Gene3D" id="3.40.50.11860">
    <property type="entry name" value="Diphthamide synthesis DPH1/DPH2 domain 3"/>
    <property type="match status" value="1"/>
</dbReference>
<dbReference type="PIRSF" id="PIRSF004967">
    <property type="entry name" value="DPH1"/>
    <property type="match status" value="1"/>
</dbReference>
<dbReference type="InterPro" id="IPR042264">
    <property type="entry name" value="DPH1/DPH2_2"/>
</dbReference>
<dbReference type="PANTHER" id="PTHR10762:SF1">
    <property type="entry name" value="2-(3-AMINO-3-CARBOXYPROPYL)HISTIDINE SYNTHASE SUBUNIT 1"/>
    <property type="match status" value="1"/>
</dbReference>
<keyword evidence="8" id="KW-0949">S-adenosyl-L-methionine</keyword>
<keyword evidence="10" id="KW-0408">Iron</keyword>
<accession>A0AAW0GR26</accession>
<keyword evidence="20" id="KW-1185">Reference proteome</keyword>
<comment type="catalytic activity">
    <reaction evidence="16">
        <text>L-histidyl-[translation elongation factor 2] + S-adenosyl-L-methionine = 2-[(3S)-amino-3-carboxypropyl]-L-histidyl-[translation elongation factor 2] + S-methyl-5'-thioadenosine + H(+)</text>
        <dbReference type="Rhea" id="RHEA:36783"/>
        <dbReference type="Rhea" id="RHEA-COMP:9748"/>
        <dbReference type="Rhea" id="RHEA-COMP:9749"/>
        <dbReference type="ChEBI" id="CHEBI:15378"/>
        <dbReference type="ChEBI" id="CHEBI:17509"/>
        <dbReference type="ChEBI" id="CHEBI:29979"/>
        <dbReference type="ChEBI" id="CHEBI:59789"/>
        <dbReference type="ChEBI" id="CHEBI:73995"/>
        <dbReference type="EC" id="2.5.1.108"/>
    </reaction>
</comment>
<keyword evidence="11" id="KW-0411">Iron-sulfur</keyword>